<keyword evidence="3" id="KW-1185">Reference proteome</keyword>
<reference evidence="2" key="1">
    <citation type="submission" date="2023-06" db="EMBL/GenBank/DDBJ databases">
        <authorList>
            <person name="Jiang Y."/>
            <person name="Liu Q."/>
        </authorList>
    </citation>
    <scope>NUCLEOTIDE SEQUENCE</scope>
    <source>
        <strain evidence="2">CGMCC 1.12090</strain>
    </source>
</reference>
<sequence length="49" mass="5153">MKVTAPQEAPKAGGGAAYRFWTFLAALGLVGAAMLWLALNAYVALVTRD</sequence>
<dbReference type="Proteomes" id="UP001169027">
    <property type="component" value="Unassembled WGS sequence"/>
</dbReference>
<gene>
    <name evidence="2" type="ORF">Q2T77_19055</name>
</gene>
<proteinExistence type="predicted"/>
<keyword evidence="1" id="KW-0812">Transmembrane</keyword>
<protein>
    <submittedName>
        <fullName evidence="2">Uncharacterized protein</fullName>
    </submittedName>
</protein>
<dbReference type="RefSeq" id="WP_301812007.1">
    <property type="nucleotide sequence ID" value="NZ_JAUJZH010000013.1"/>
</dbReference>
<name>A0ABT8S843_9BURK</name>
<accession>A0ABT8S843</accession>
<dbReference type="EMBL" id="JAUKVY010000013">
    <property type="protein sequence ID" value="MDO1534392.1"/>
    <property type="molecule type" value="Genomic_DNA"/>
</dbReference>
<comment type="caution">
    <text evidence="2">The sequence shown here is derived from an EMBL/GenBank/DDBJ whole genome shotgun (WGS) entry which is preliminary data.</text>
</comment>
<keyword evidence="1" id="KW-1133">Transmembrane helix</keyword>
<keyword evidence="1" id="KW-0472">Membrane</keyword>
<organism evidence="2 3">
    <name type="scientific">Variovorax ginsengisoli</name>
    <dbReference type="NCBI Taxonomy" id="363844"/>
    <lineage>
        <taxon>Bacteria</taxon>
        <taxon>Pseudomonadati</taxon>
        <taxon>Pseudomonadota</taxon>
        <taxon>Betaproteobacteria</taxon>
        <taxon>Burkholderiales</taxon>
        <taxon>Comamonadaceae</taxon>
        <taxon>Variovorax</taxon>
    </lineage>
</organism>
<feature type="transmembrane region" description="Helical" evidence="1">
    <location>
        <begin position="20"/>
        <end position="45"/>
    </location>
</feature>
<evidence type="ECO:0000313" key="3">
    <source>
        <dbReference type="Proteomes" id="UP001169027"/>
    </source>
</evidence>
<evidence type="ECO:0000313" key="2">
    <source>
        <dbReference type="EMBL" id="MDO1534392.1"/>
    </source>
</evidence>
<evidence type="ECO:0000256" key="1">
    <source>
        <dbReference type="SAM" id="Phobius"/>
    </source>
</evidence>